<comment type="caution">
    <text evidence="3">The sequence shown here is derived from an EMBL/GenBank/DDBJ whole genome shotgun (WGS) entry which is preliminary data.</text>
</comment>
<evidence type="ECO:0000256" key="1">
    <source>
        <dbReference type="SAM" id="MobiDB-lite"/>
    </source>
</evidence>
<accession>A0A8J2Y7H3</accession>
<dbReference type="RefSeq" id="WP_188158154.1">
    <property type="nucleotide sequence ID" value="NZ_BMGH01000001.1"/>
</dbReference>
<feature type="domain" description="Tim44-like" evidence="2">
    <location>
        <begin position="63"/>
        <end position="207"/>
    </location>
</feature>
<dbReference type="Gene3D" id="3.10.450.240">
    <property type="match status" value="1"/>
</dbReference>
<name>A0A8J2Y7H3_9PROT</name>
<protein>
    <submittedName>
        <fullName evidence="3">Calcium-binding protein</fullName>
    </submittedName>
</protein>
<reference evidence="3" key="2">
    <citation type="submission" date="2020-09" db="EMBL/GenBank/DDBJ databases">
        <authorList>
            <person name="Sun Q."/>
            <person name="Zhou Y."/>
        </authorList>
    </citation>
    <scope>NUCLEOTIDE SEQUENCE</scope>
    <source>
        <strain evidence="3">CGMCC 1.12921</strain>
    </source>
</reference>
<dbReference type="NCBIfam" id="NF033779">
    <property type="entry name" value="Tim44_TimA_adap"/>
    <property type="match status" value="1"/>
</dbReference>
<dbReference type="SMART" id="SM00978">
    <property type="entry name" value="Tim44"/>
    <property type="match status" value="1"/>
</dbReference>
<evidence type="ECO:0000313" key="3">
    <source>
        <dbReference type="EMBL" id="GGD14717.1"/>
    </source>
</evidence>
<evidence type="ECO:0000259" key="2">
    <source>
        <dbReference type="SMART" id="SM00978"/>
    </source>
</evidence>
<sequence>MDLTTIIFAALAVFVCYRLYMVLGTRGGHEPDEQEEPPFSQPAEEVHPTVPEEPVSRTGNEPAWAEPIRDAWPDFRAAEFLNGAKSAYEMIVEAFAGDRLADVKPYLDPGVYRAFEAAVKSRRDAGQTSELSFVGIESASFAGYNVENGMLRITVDFRSDQVRVLRDQKGEIVEGDPNRIDLVRDRWTFARALKSRDPNWILVETGGSAPEVS</sequence>
<dbReference type="Pfam" id="PF04280">
    <property type="entry name" value="Tim44"/>
    <property type="match status" value="1"/>
</dbReference>
<keyword evidence="4" id="KW-1185">Reference proteome</keyword>
<dbReference type="AlphaFoldDB" id="A0A8J2Y7H3"/>
<dbReference type="SUPFAM" id="SSF54427">
    <property type="entry name" value="NTF2-like"/>
    <property type="match status" value="1"/>
</dbReference>
<evidence type="ECO:0000313" key="4">
    <source>
        <dbReference type="Proteomes" id="UP000613582"/>
    </source>
</evidence>
<reference evidence="3" key="1">
    <citation type="journal article" date="2014" name="Int. J. Syst. Evol. Microbiol.">
        <title>Complete genome sequence of Corynebacterium casei LMG S-19264T (=DSM 44701T), isolated from a smear-ripened cheese.</title>
        <authorList>
            <consortium name="US DOE Joint Genome Institute (JGI-PGF)"/>
            <person name="Walter F."/>
            <person name="Albersmeier A."/>
            <person name="Kalinowski J."/>
            <person name="Ruckert C."/>
        </authorList>
    </citation>
    <scope>NUCLEOTIDE SEQUENCE</scope>
    <source>
        <strain evidence="3">CGMCC 1.12921</strain>
    </source>
</reference>
<organism evidence="3 4">
    <name type="scientific">Aquisalinus flavus</name>
    <dbReference type="NCBI Taxonomy" id="1526572"/>
    <lineage>
        <taxon>Bacteria</taxon>
        <taxon>Pseudomonadati</taxon>
        <taxon>Pseudomonadota</taxon>
        <taxon>Alphaproteobacteria</taxon>
        <taxon>Parvularculales</taxon>
        <taxon>Parvularculaceae</taxon>
        <taxon>Aquisalinus</taxon>
    </lineage>
</organism>
<dbReference type="EMBL" id="BMGH01000001">
    <property type="protein sequence ID" value="GGD14717.1"/>
    <property type="molecule type" value="Genomic_DNA"/>
</dbReference>
<proteinExistence type="predicted"/>
<dbReference type="InterPro" id="IPR007379">
    <property type="entry name" value="Tim44-like_dom"/>
</dbReference>
<dbReference type="InterPro" id="IPR032710">
    <property type="entry name" value="NTF2-like_dom_sf"/>
</dbReference>
<dbReference type="Proteomes" id="UP000613582">
    <property type="component" value="Unassembled WGS sequence"/>
</dbReference>
<gene>
    <name evidence="3" type="ORF">GCM10011342_24360</name>
</gene>
<feature type="region of interest" description="Disordered" evidence="1">
    <location>
        <begin position="28"/>
        <end position="61"/>
    </location>
</feature>